<dbReference type="InterPro" id="IPR036890">
    <property type="entry name" value="HATPase_C_sf"/>
</dbReference>
<keyword evidence="8" id="KW-1185">Reference proteome</keyword>
<keyword evidence="7" id="KW-0547">Nucleotide-binding</keyword>
<comment type="catalytic activity">
    <reaction evidence="1">
        <text>ATP + protein L-histidine = ADP + protein N-phospho-L-histidine.</text>
        <dbReference type="EC" id="2.7.13.3"/>
    </reaction>
</comment>
<dbReference type="SMART" id="SM00448">
    <property type="entry name" value="REC"/>
    <property type="match status" value="1"/>
</dbReference>
<dbReference type="Pfam" id="PF02518">
    <property type="entry name" value="HATPase_c"/>
    <property type="match status" value="1"/>
</dbReference>
<evidence type="ECO:0000256" key="4">
    <source>
        <dbReference type="PROSITE-ProRule" id="PRU00169"/>
    </source>
</evidence>
<evidence type="ECO:0000313" key="7">
    <source>
        <dbReference type="EMBL" id="MFC3125757.1"/>
    </source>
</evidence>
<dbReference type="EC" id="2.7.13.3" evidence="2"/>
<dbReference type="RefSeq" id="WP_379596654.1">
    <property type="nucleotide sequence ID" value="NZ_JBHRTN010000010.1"/>
</dbReference>
<dbReference type="Pfam" id="PF00512">
    <property type="entry name" value="HisKA"/>
    <property type="match status" value="1"/>
</dbReference>
<dbReference type="InterPro" id="IPR036097">
    <property type="entry name" value="HisK_dim/P_sf"/>
</dbReference>
<dbReference type="PROSITE" id="PS50110">
    <property type="entry name" value="RESPONSE_REGULATORY"/>
    <property type="match status" value="1"/>
</dbReference>
<evidence type="ECO:0000256" key="3">
    <source>
        <dbReference type="ARBA" id="ARBA00022553"/>
    </source>
</evidence>
<dbReference type="PRINTS" id="PR00344">
    <property type="entry name" value="BCTRLSENSOR"/>
</dbReference>
<dbReference type="SMART" id="SM00387">
    <property type="entry name" value="HATPase_c"/>
    <property type="match status" value="1"/>
</dbReference>
<dbReference type="PANTHER" id="PTHR43065:SF42">
    <property type="entry name" value="TWO-COMPONENT SENSOR PPRA"/>
    <property type="match status" value="1"/>
</dbReference>
<feature type="domain" description="Histidine kinase" evidence="5">
    <location>
        <begin position="144"/>
        <end position="369"/>
    </location>
</feature>
<protein>
    <recommendedName>
        <fullName evidence="2">histidine kinase</fullName>
        <ecNumber evidence="2">2.7.13.3</ecNumber>
    </recommendedName>
</protein>
<dbReference type="Gene3D" id="1.10.287.130">
    <property type="match status" value="1"/>
</dbReference>
<dbReference type="GO" id="GO:0005524">
    <property type="term" value="F:ATP binding"/>
    <property type="evidence" value="ECO:0007669"/>
    <property type="project" value="UniProtKB-KW"/>
</dbReference>
<dbReference type="InterPro" id="IPR003661">
    <property type="entry name" value="HisK_dim/P_dom"/>
</dbReference>
<keyword evidence="3 4" id="KW-0597">Phosphoprotein</keyword>
<dbReference type="InterPro" id="IPR011006">
    <property type="entry name" value="CheY-like_superfamily"/>
</dbReference>
<keyword evidence="7" id="KW-0067">ATP-binding</keyword>
<dbReference type="Gene3D" id="3.40.50.2300">
    <property type="match status" value="1"/>
</dbReference>
<evidence type="ECO:0000259" key="5">
    <source>
        <dbReference type="PROSITE" id="PS50109"/>
    </source>
</evidence>
<feature type="domain" description="Response regulatory" evidence="6">
    <location>
        <begin position="393"/>
        <end position="508"/>
    </location>
</feature>
<dbReference type="InterPro" id="IPR003594">
    <property type="entry name" value="HATPase_dom"/>
</dbReference>
<reference evidence="8" key="1">
    <citation type="journal article" date="2019" name="Int. J. Syst. Evol. Microbiol.">
        <title>The Global Catalogue of Microorganisms (GCM) 10K type strain sequencing project: providing services to taxonomists for standard genome sequencing and annotation.</title>
        <authorList>
            <consortium name="The Broad Institute Genomics Platform"/>
            <consortium name="The Broad Institute Genome Sequencing Center for Infectious Disease"/>
            <person name="Wu L."/>
            <person name="Ma J."/>
        </authorList>
    </citation>
    <scope>NUCLEOTIDE SEQUENCE [LARGE SCALE GENOMIC DNA]</scope>
    <source>
        <strain evidence="8">KCTC 52094</strain>
    </source>
</reference>
<evidence type="ECO:0000259" key="6">
    <source>
        <dbReference type="PROSITE" id="PS50110"/>
    </source>
</evidence>
<dbReference type="SUPFAM" id="SSF55874">
    <property type="entry name" value="ATPase domain of HSP90 chaperone/DNA topoisomerase II/histidine kinase"/>
    <property type="match status" value="1"/>
</dbReference>
<evidence type="ECO:0000313" key="8">
    <source>
        <dbReference type="Proteomes" id="UP001595593"/>
    </source>
</evidence>
<gene>
    <name evidence="7" type="ORF">ACFOD4_11835</name>
</gene>
<dbReference type="PANTHER" id="PTHR43065">
    <property type="entry name" value="SENSOR HISTIDINE KINASE"/>
    <property type="match status" value="1"/>
</dbReference>
<evidence type="ECO:0000256" key="2">
    <source>
        <dbReference type="ARBA" id="ARBA00012438"/>
    </source>
</evidence>
<name>A0ABV7G6A9_9PROT</name>
<dbReference type="CDD" id="cd00156">
    <property type="entry name" value="REC"/>
    <property type="match status" value="1"/>
</dbReference>
<dbReference type="InterPro" id="IPR004358">
    <property type="entry name" value="Sig_transdc_His_kin-like_C"/>
</dbReference>
<dbReference type="CDD" id="cd00082">
    <property type="entry name" value="HisKA"/>
    <property type="match status" value="1"/>
</dbReference>
<dbReference type="SUPFAM" id="SSF47384">
    <property type="entry name" value="Homodimeric domain of signal transducing histidine kinase"/>
    <property type="match status" value="1"/>
</dbReference>
<dbReference type="InterPro" id="IPR001789">
    <property type="entry name" value="Sig_transdc_resp-reg_receiver"/>
</dbReference>
<dbReference type="SUPFAM" id="SSF52172">
    <property type="entry name" value="CheY-like"/>
    <property type="match status" value="1"/>
</dbReference>
<comment type="caution">
    <text evidence="7">The sequence shown here is derived from an EMBL/GenBank/DDBJ whole genome shotgun (WGS) entry which is preliminary data.</text>
</comment>
<dbReference type="Proteomes" id="UP001595593">
    <property type="component" value="Unassembled WGS sequence"/>
</dbReference>
<dbReference type="PROSITE" id="PS50109">
    <property type="entry name" value="HIS_KIN"/>
    <property type="match status" value="1"/>
</dbReference>
<organism evidence="7 8">
    <name type="scientific">Teichococcus globiformis</name>
    <dbReference type="NCBI Taxonomy" id="2307229"/>
    <lineage>
        <taxon>Bacteria</taxon>
        <taxon>Pseudomonadati</taxon>
        <taxon>Pseudomonadota</taxon>
        <taxon>Alphaproteobacteria</taxon>
        <taxon>Acetobacterales</taxon>
        <taxon>Roseomonadaceae</taxon>
        <taxon>Roseomonas</taxon>
    </lineage>
</organism>
<dbReference type="SMART" id="SM00388">
    <property type="entry name" value="HisKA"/>
    <property type="match status" value="1"/>
</dbReference>
<dbReference type="Gene3D" id="3.30.565.10">
    <property type="entry name" value="Histidine kinase-like ATPase, C-terminal domain"/>
    <property type="match status" value="1"/>
</dbReference>
<dbReference type="InterPro" id="IPR005467">
    <property type="entry name" value="His_kinase_dom"/>
</dbReference>
<feature type="modified residue" description="4-aspartylphosphate" evidence="4">
    <location>
        <position position="444"/>
    </location>
</feature>
<sequence>MNLLENWRKARKVGAKPADDLFACLPDAAFRMDKQKCLLEANTALLRVLGPIVPVRTGMPAKNIFRASSRDDFLAWTQHPQGEAELQLATLDDRAPSTFAPLLVISCDVAGDTVILKDVSQQSILVAQTQEAERLQALGALAGGIAHDFNNLLSVVIGAADQAVQLLDEKGVSQPREELEQIRQAAERGGALVRQLLAYARQQVLTPQNVALNRAVRSMAQMLRPVLGQGITLDLALEEPERLVRIDPSQLDRVVMNLAMNARNAMPNGGRLSISTGRSLLLEPLSADPDDVPAGRWSVLQVADTGSGISPDIRSRIFEPFFTSRARSGGSGMGLATVYGIIRQSGGYVLFDSEVGQGTRFRILLPRVEGVGEEQPKSGKVPTVPAEHQPAGLLLLVDDEAPLRLLAERALRRAGWNVVAAEDGEAALFLVEQEGLRPSILVSDVVMPGMDGPALRDRLRQFFPALPVLLVSGYAPSIVGKGITEDRLAHLAKPYRPAELVEAVRKLAAD</sequence>
<dbReference type="Pfam" id="PF00072">
    <property type="entry name" value="Response_reg"/>
    <property type="match status" value="1"/>
</dbReference>
<dbReference type="EMBL" id="JBHRTN010000010">
    <property type="protein sequence ID" value="MFC3125757.1"/>
    <property type="molecule type" value="Genomic_DNA"/>
</dbReference>
<proteinExistence type="predicted"/>
<evidence type="ECO:0000256" key="1">
    <source>
        <dbReference type="ARBA" id="ARBA00000085"/>
    </source>
</evidence>
<accession>A0ABV7G6A9</accession>